<dbReference type="PANTHER" id="PTHR45436:SF5">
    <property type="entry name" value="SENSOR HISTIDINE KINASE TRCS"/>
    <property type="match status" value="1"/>
</dbReference>
<dbReference type="InterPro" id="IPR003661">
    <property type="entry name" value="HisK_dim/P_dom"/>
</dbReference>
<dbReference type="InterPro" id="IPR050428">
    <property type="entry name" value="TCS_sensor_his_kinase"/>
</dbReference>
<dbReference type="Gene3D" id="1.10.287.130">
    <property type="match status" value="1"/>
</dbReference>
<keyword evidence="10" id="KW-0472">Membrane</keyword>
<accession>A0A372M726</accession>
<keyword evidence="13" id="KW-1185">Reference proteome</keyword>
<comment type="caution">
    <text evidence="12">The sequence shown here is derived from an EMBL/GenBank/DDBJ whole genome shotgun (WGS) entry which is preliminary data.</text>
</comment>
<protein>
    <recommendedName>
        <fullName evidence="3">histidine kinase</fullName>
        <ecNumber evidence="3">2.7.13.3</ecNumber>
    </recommendedName>
</protein>
<evidence type="ECO:0000259" key="11">
    <source>
        <dbReference type="PROSITE" id="PS50109"/>
    </source>
</evidence>
<keyword evidence="9" id="KW-0902">Two-component regulatory system</keyword>
<comment type="subcellular location">
    <subcellularLocation>
        <location evidence="2">Cell membrane</location>
    </subcellularLocation>
</comment>
<comment type="catalytic activity">
    <reaction evidence="1">
        <text>ATP + protein L-histidine = ADP + protein N-phospho-L-histidine.</text>
        <dbReference type="EC" id="2.7.13.3"/>
    </reaction>
</comment>
<dbReference type="PROSITE" id="PS50109">
    <property type="entry name" value="HIS_KIN"/>
    <property type="match status" value="1"/>
</dbReference>
<evidence type="ECO:0000256" key="1">
    <source>
        <dbReference type="ARBA" id="ARBA00000085"/>
    </source>
</evidence>
<dbReference type="SMART" id="SM00388">
    <property type="entry name" value="HisKA"/>
    <property type="match status" value="1"/>
</dbReference>
<keyword evidence="4" id="KW-0597">Phosphoprotein</keyword>
<keyword evidence="5" id="KW-0808">Transferase</keyword>
<dbReference type="InterPro" id="IPR003594">
    <property type="entry name" value="HATPase_dom"/>
</dbReference>
<evidence type="ECO:0000256" key="8">
    <source>
        <dbReference type="ARBA" id="ARBA00022989"/>
    </source>
</evidence>
<dbReference type="GO" id="GO:0005886">
    <property type="term" value="C:plasma membrane"/>
    <property type="evidence" value="ECO:0007669"/>
    <property type="project" value="UniProtKB-SubCell"/>
</dbReference>
<keyword evidence="7 12" id="KW-0418">Kinase</keyword>
<organism evidence="12 13">
    <name type="scientific">Streptomyces triticagri</name>
    <dbReference type="NCBI Taxonomy" id="2293568"/>
    <lineage>
        <taxon>Bacteria</taxon>
        <taxon>Bacillati</taxon>
        <taxon>Actinomycetota</taxon>
        <taxon>Actinomycetes</taxon>
        <taxon>Kitasatosporales</taxon>
        <taxon>Streptomycetaceae</taxon>
        <taxon>Streptomyces</taxon>
    </lineage>
</organism>
<evidence type="ECO:0000313" key="13">
    <source>
        <dbReference type="Proteomes" id="UP000263094"/>
    </source>
</evidence>
<dbReference type="Pfam" id="PF00512">
    <property type="entry name" value="HisKA"/>
    <property type="match status" value="1"/>
</dbReference>
<gene>
    <name evidence="12" type="ORF">DY218_10310</name>
</gene>
<evidence type="ECO:0000256" key="5">
    <source>
        <dbReference type="ARBA" id="ARBA00022679"/>
    </source>
</evidence>
<dbReference type="AlphaFoldDB" id="A0A372M726"/>
<dbReference type="Gene3D" id="3.30.565.10">
    <property type="entry name" value="Histidine kinase-like ATPase, C-terminal domain"/>
    <property type="match status" value="1"/>
</dbReference>
<dbReference type="EC" id="2.7.13.3" evidence="3"/>
<dbReference type="PRINTS" id="PR00344">
    <property type="entry name" value="BCTRLSENSOR"/>
</dbReference>
<proteinExistence type="predicted"/>
<keyword evidence="8" id="KW-1133">Transmembrane helix</keyword>
<reference evidence="12 13" key="1">
    <citation type="submission" date="2018-08" db="EMBL/GenBank/DDBJ databases">
        <title>Isolation, diversity and antifungal activity of Actinobacteria from wheat.</title>
        <authorList>
            <person name="Han C."/>
        </authorList>
    </citation>
    <scope>NUCLEOTIDE SEQUENCE [LARGE SCALE GENOMIC DNA]</scope>
    <source>
        <strain evidence="12 13">NEAU-YY421</strain>
    </source>
</reference>
<dbReference type="SUPFAM" id="SSF47384">
    <property type="entry name" value="Homodimeric domain of signal transducing histidine kinase"/>
    <property type="match status" value="1"/>
</dbReference>
<dbReference type="InterPro" id="IPR036890">
    <property type="entry name" value="HATPase_C_sf"/>
</dbReference>
<keyword evidence="6" id="KW-0812">Transmembrane</keyword>
<dbReference type="InterPro" id="IPR004358">
    <property type="entry name" value="Sig_transdc_His_kin-like_C"/>
</dbReference>
<dbReference type="Pfam" id="PF02518">
    <property type="entry name" value="HATPase_c"/>
    <property type="match status" value="1"/>
</dbReference>
<evidence type="ECO:0000256" key="2">
    <source>
        <dbReference type="ARBA" id="ARBA00004236"/>
    </source>
</evidence>
<dbReference type="InterPro" id="IPR036097">
    <property type="entry name" value="HisK_dim/P_sf"/>
</dbReference>
<evidence type="ECO:0000256" key="6">
    <source>
        <dbReference type="ARBA" id="ARBA00022692"/>
    </source>
</evidence>
<dbReference type="SMART" id="SM00387">
    <property type="entry name" value="HATPase_c"/>
    <property type="match status" value="1"/>
</dbReference>
<dbReference type="RefSeq" id="WP_128555638.1">
    <property type="nucleotide sequence ID" value="NZ_QUAK01000056.1"/>
</dbReference>
<name>A0A372M726_9ACTN</name>
<dbReference type="OrthoDB" id="9786919at2"/>
<evidence type="ECO:0000256" key="7">
    <source>
        <dbReference type="ARBA" id="ARBA00022777"/>
    </source>
</evidence>
<dbReference type="EMBL" id="QUAK01000056">
    <property type="protein sequence ID" value="RFU86758.1"/>
    <property type="molecule type" value="Genomic_DNA"/>
</dbReference>
<evidence type="ECO:0000256" key="10">
    <source>
        <dbReference type="ARBA" id="ARBA00023136"/>
    </source>
</evidence>
<feature type="domain" description="Histidine kinase" evidence="11">
    <location>
        <begin position="34"/>
        <end position="249"/>
    </location>
</feature>
<evidence type="ECO:0000313" key="12">
    <source>
        <dbReference type="EMBL" id="RFU86758.1"/>
    </source>
</evidence>
<dbReference type="PANTHER" id="PTHR45436">
    <property type="entry name" value="SENSOR HISTIDINE KINASE YKOH"/>
    <property type="match status" value="1"/>
</dbReference>
<evidence type="ECO:0000256" key="3">
    <source>
        <dbReference type="ARBA" id="ARBA00012438"/>
    </source>
</evidence>
<dbReference type="Proteomes" id="UP000263094">
    <property type="component" value="Unassembled WGS sequence"/>
</dbReference>
<dbReference type="CDD" id="cd00075">
    <property type="entry name" value="HATPase"/>
    <property type="match status" value="1"/>
</dbReference>
<dbReference type="InterPro" id="IPR005467">
    <property type="entry name" value="His_kinase_dom"/>
</dbReference>
<dbReference type="SUPFAM" id="SSF55874">
    <property type="entry name" value="ATPase domain of HSP90 chaperone/DNA topoisomerase II/histidine kinase"/>
    <property type="match status" value="1"/>
</dbReference>
<dbReference type="CDD" id="cd00082">
    <property type="entry name" value="HisKA"/>
    <property type="match status" value="1"/>
</dbReference>
<evidence type="ECO:0000256" key="4">
    <source>
        <dbReference type="ARBA" id="ARBA00022553"/>
    </source>
</evidence>
<dbReference type="GO" id="GO:0000155">
    <property type="term" value="F:phosphorelay sensor kinase activity"/>
    <property type="evidence" value="ECO:0007669"/>
    <property type="project" value="InterPro"/>
</dbReference>
<evidence type="ECO:0000256" key="9">
    <source>
        <dbReference type="ARBA" id="ARBA00023012"/>
    </source>
</evidence>
<sequence>MTVTSLEALGALEAPDSRAVPALPDPDSPSMAAVAAHQVRGPLSSVRLRLELLGDRLDGDGDQDARREVGGVLREVQRLADVLEQVLAWGAVEQGGAAPVEAVDVLGSAAARVDAWSVPAQARGVQLRLDGIAVTGTQARGTLEQVLDVLIDNALHASPEGGTVHIAVQPAAGADVCVEVRDEGPGMSDEEISRARRPFWRGPGSGGSKGTGLGLTIASALLTASDGRLELHRAPGGGLRAVAVLPQHAD</sequence>